<dbReference type="Proteomes" id="UP000523000">
    <property type="component" value="Unassembled WGS sequence"/>
</dbReference>
<dbReference type="CDD" id="cd00085">
    <property type="entry name" value="HNHc"/>
    <property type="match status" value="1"/>
</dbReference>
<feature type="domain" description="HNH nuclease" evidence="1">
    <location>
        <begin position="362"/>
        <end position="412"/>
    </location>
</feature>
<dbReference type="EMBL" id="JACHVS010000001">
    <property type="protein sequence ID" value="MBB2995834.1"/>
    <property type="molecule type" value="Genomic_DNA"/>
</dbReference>
<sequence>MNLPPTDPTPPAGIGTEVTWVSADFVAWEDSITKYMRPAARTIRFREDLPSFGAPVTEGEALARITALEQLKNAASAEQAVLAVALKDLVIARHAALGLDPERRGKDTGSMVALARAESPNKGGRLLGLAAALVTEMPHAHRLMTLGLLGEWKATLLVRETACLSAGDRLKVDEMLCQDPTTLQGVGERKLIALARKMSYALDARAVADRASHAVEDRRVSLRPAPDTMTIFHALLPVRSGVAVYAVLNRQADACKARGDKRSRSQIMADTLVERVTGVTDANAIPVELQLVITDRALFAGDAEPAHLAGYGLIPAAAAREYLRAENQDGTGALAGLRRIYTAPGTGELVALESKRRAFPQGLKQFISIRDQFCRAPYCDAPIQHMDHVEPVARGGATTAENAEGTCARCNYTKEFPGWVVEVVGNERHAVRWTDPSGNSCRSTAPPQPG</sequence>
<dbReference type="GO" id="GO:0004519">
    <property type="term" value="F:endonuclease activity"/>
    <property type="evidence" value="ECO:0007669"/>
    <property type="project" value="InterPro"/>
</dbReference>
<dbReference type="GO" id="GO:0008270">
    <property type="term" value="F:zinc ion binding"/>
    <property type="evidence" value="ECO:0007669"/>
    <property type="project" value="InterPro"/>
</dbReference>
<dbReference type="InterPro" id="IPR003615">
    <property type="entry name" value="HNH_nuc"/>
</dbReference>
<dbReference type="SMART" id="SM00507">
    <property type="entry name" value="HNHc"/>
    <property type="match status" value="1"/>
</dbReference>
<accession>A0A839QM61</accession>
<reference evidence="2 3" key="1">
    <citation type="submission" date="2020-08" db="EMBL/GenBank/DDBJ databases">
        <title>Sequencing the genomes of 1000 actinobacteria strains.</title>
        <authorList>
            <person name="Klenk H.-P."/>
        </authorList>
    </citation>
    <scope>NUCLEOTIDE SEQUENCE [LARGE SCALE GENOMIC DNA]</scope>
    <source>
        <strain evidence="2 3">DSM 22826</strain>
    </source>
</reference>
<dbReference type="AlphaFoldDB" id="A0A839QM61"/>
<dbReference type="Pfam" id="PF01844">
    <property type="entry name" value="HNH"/>
    <property type="match status" value="1"/>
</dbReference>
<evidence type="ECO:0000313" key="3">
    <source>
        <dbReference type="Proteomes" id="UP000523000"/>
    </source>
</evidence>
<protein>
    <recommendedName>
        <fullName evidence="1">HNH nuclease domain-containing protein</fullName>
    </recommendedName>
</protein>
<keyword evidence="3" id="KW-1185">Reference proteome</keyword>
<dbReference type="Gene3D" id="1.10.30.50">
    <property type="match status" value="1"/>
</dbReference>
<proteinExistence type="predicted"/>
<evidence type="ECO:0000259" key="1">
    <source>
        <dbReference type="SMART" id="SM00507"/>
    </source>
</evidence>
<name>A0A839QM61_9MICC</name>
<dbReference type="RefSeq" id="WP_246380455.1">
    <property type="nucleotide sequence ID" value="NZ_BAABGK010000042.1"/>
</dbReference>
<evidence type="ECO:0000313" key="2">
    <source>
        <dbReference type="EMBL" id="MBB2995834.1"/>
    </source>
</evidence>
<dbReference type="InterPro" id="IPR002711">
    <property type="entry name" value="HNH"/>
</dbReference>
<comment type="caution">
    <text evidence="2">The sequence shown here is derived from an EMBL/GenBank/DDBJ whole genome shotgun (WGS) entry which is preliminary data.</text>
</comment>
<gene>
    <name evidence="2" type="ORF">E9229_002025</name>
</gene>
<dbReference type="GO" id="GO:0003676">
    <property type="term" value="F:nucleic acid binding"/>
    <property type="evidence" value="ECO:0007669"/>
    <property type="project" value="InterPro"/>
</dbReference>
<organism evidence="2 3">
    <name type="scientific">Paeniglutamicibacter cryotolerans</name>
    <dbReference type="NCBI Taxonomy" id="670079"/>
    <lineage>
        <taxon>Bacteria</taxon>
        <taxon>Bacillati</taxon>
        <taxon>Actinomycetota</taxon>
        <taxon>Actinomycetes</taxon>
        <taxon>Micrococcales</taxon>
        <taxon>Micrococcaceae</taxon>
        <taxon>Paeniglutamicibacter</taxon>
    </lineage>
</organism>